<evidence type="ECO:0000256" key="6">
    <source>
        <dbReference type="ARBA" id="ARBA00022576"/>
    </source>
</evidence>
<organism evidence="14">
    <name type="scientific">Singulisphaera sp. Ch08</name>
    <dbReference type="NCBI Taxonomy" id="3120278"/>
    <lineage>
        <taxon>Bacteria</taxon>
        <taxon>Pseudomonadati</taxon>
        <taxon>Planctomycetota</taxon>
        <taxon>Planctomycetia</taxon>
        <taxon>Isosphaerales</taxon>
        <taxon>Isosphaeraceae</taxon>
        <taxon>Singulisphaera</taxon>
    </lineage>
</organism>
<dbReference type="InterPro" id="IPR049704">
    <property type="entry name" value="Aminotrans_3_PPA_site"/>
</dbReference>
<feature type="binding site" evidence="13">
    <location>
        <position position="416"/>
    </location>
    <ligand>
        <name>substrate</name>
    </ligand>
</feature>
<comment type="similarity">
    <text evidence="12 13">Belongs to the class-III pyridoxal-phosphate-dependent aminotransferase family. BioA subfamily.</text>
</comment>
<dbReference type="EC" id="2.6.1.62" evidence="13"/>
<sequence>MMTPETLRLWDRDHLWHPFTALTDWEAAEPLVIDRAEGVYLFDVQGRRYLDGVSSLWCNVHGHRHPTLDAAIRDQLDKVAHSTLLGVSHPTAIELARRLVELTPEGLTRVFFSDDGATAVEVALKMAFQYWRQKAEPEPKRTRFVALGGAYHGDTLGDVSVGGVDRFHAMFGPLLFPSLRVPSPHCYRCPLELQQPSCALACLNAVDRVLAEHPGEVVAIVVEPLVQGAAGMIVHPDGYLRGLRELSRAHGTLLIADEVAVGFGRTGTLFACEQEQVQPDILCLAKGLTGGYLPLAATLTTEEIYSAFRGTLAEGKTFYHGHTYGGNPLGAAVALACLRVFDEEQTLANMVPKVNRLAERLAAFRELPHVGDARQRGLIAGIELVADKATKTSYPWLEQVGARVCMRARDFGLLVRPLGDTLVIWPPLAITLEQLDEMLDILFRCVVEITEGSA</sequence>
<evidence type="ECO:0000256" key="9">
    <source>
        <dbReference type="ARBA" id="ARBA00022756"/>
    </source>
</evidence>
<dbReference type="AlphaFoldDB" id="A0AAU7C6L9"/>
<dbReference type="HAMAP" id="MF_00834">
    <property type="entry name" value="BioA"/>
    <property type="match status" value="1"/>
</dbReference>
<feature type="binding site" evidence="13">
    <location>
        <position position="257"/>
    </location>
    <ligand>
        <name>pyridoxal 5'-phosphate</name>
        <dbReference type="ChEBI" id="CHEBI:597326"/>
    </ligand>
</feature>
<dbReference type="SUPFAM" id="SSF53383">
    <property type="entry name" value="PLP-dependent transferases"/>
    <property type="match status" value="1"/>
</dbReference>
<dbReference type="GO" id="GO:0030170">
    <property type="term" value="F:pyridoxal phosphate binding"/>
    <property type="evidence" value="ECO:0007669"/>
    <property type="project" value="UniProtKB-UniRule"/>
</dbReference>
<evidence type="ECO:0000256" key="3">
    <source>
        <dbReference type="ARBA" id="ARBA00005063"/>
    </source>
</evidence>
<comment type="cofactor">
    <cofactor evidence="1 13">
        <name>pyridoxal 5'-phosphate</name>
        <dbReference type="ChEBI" id="CHEBI:597326"/>
    </cofactor>
</comment>
<feature type="binding site" evidence="13">
    <location>
        <position position="321"/>
    </location>
    <ligand>
        <name>substrate</name>
    </ligand>
</feature>
<dbReference type="InterPro" id="IPR005815">
    <property type="entry name" value="BioA"/>
</dbReference>
<comment type="function">
    <text evidence="13">Catalyzes the transfer of the alpha-amino group from S-adenosyl-L-methionine (SAM) to 7-keto-8-aminopelargonic acid (KAPA) to form 7,8-diaminopelargonic acid (DAPA). It is the only aminotransferase known to utilize SAM as an amino donor.</text>
</comment>
<feature type="binding site" evidence="13">
    <location>
        <begin position="322"/>
        <end position="323"/>
    </location>
    <ligand>
        <name>pyridoxal 5'-phosphate</name>
        <dbReference type="ChEBI" id="CHEBI:597326"/>
    </ligand>
</feature>
<keyword evidence="8 13" id="KW-0949">S-adenosyl-L-methionine</keyword>
<protein>
    <recommendedName>
        <fullName evidence="13">Adenosylmethionine-8-amino-7-oxononanoate aminotransferase</fullName>
        <ecNumber evidence="13">2.6.1.62</ecNumber>
    </recommendedName>
    <alternativeName>
        <fullName evidence="13">7,8-diamino-pelargonic acid aminotransferase</fullName>
        <shortName evidence="13">DAPA AT</shortName>
        <shortName evidence="13">DAPA aminotransferase</shortName>
    </alternativeName>
    <alternativeName>
        <fullName evidence="13">7,8-diaminononanoate synthase</fullName>
        <shortName evidence="13">DANS</shortName>
    </alternativeName>
    <alternativeName>
        <fullName evidence="13">Diaminopelargonic acid synthase</fullName>
    </alternativeName>
</protein>
<keyword evidence="5 13" id="KW-0963">Cytoplasm</keyword>
<comment type="caution">
    <text evidence="13">Lacks conserved residue(s) required for the propagation of feature annotation.</text>
</comment>
<dbReference type="InterPro" id="IPR015421">
    <property type="entry name" value="PyrdxlP-dep_Trfase_major"/>
</dbReference>
<gene>
    <name evidence="13 14" type="primary">bioA</name>
    <name evidence="14" type="ORF">V5E97_20655</name>
</gene>
<evidence type="ECO:0000256" key="2">
    <source>
        <dbReference type="ARBA" id="ARBA00004496"/>
    </source>
</evidence>
<dbReference type="InterPro" id="IPR015422">
    <property type="entry name" value="PyrdxlP-dep_Trfase_small"/>
</dbReference>
<dbReference type="Gene3D" id="3.40.640.10">
    <property type="entry name" value="Type I PLP-dependent aspartate aminotransferase-like (Major domain)"/>
    <property type="match status" value="1"/>
</dbReference>
<dbReference type="CDD" id="cd00610">
    <property type="entry name" value="OAT_like"/>
    <property type="match status" value="1"/>
</dbReference>
<reference evidence="14" key="1">
    <citation type="submission" date="2024-05" db="EMBL/GenBank/DDBJ databases">
        <title>Planctomycetes of the genus Singulisphaera possess chitinolytic capabilities.</title>
        <authorList>
            <person name="Ivanova A."/>
        </authorList>
    </citation>
    <scope>NUCLEOTIDE SEQUENCE</scope>
    <source>
        <strain evidence="14">Ch08T</strain>
    </source>
</reference>
<dbReference type="EMBL" id="CP155447">
    <property type="protein sequence ID" value="XBH00768.1"/>
    <property type="molecule type" value="Genomic_DNA"/>
</dbReference>
<dbReference type="GO" id="GO:0009102">
    <property type="term" value="P:biotin biosynthetic process"/>
    <property type="evidence" value="ECO:0007669"/>
    <property type="project" value="UniProtKB-UniRule"/>
</dbReference>
<feature type="binding site" evidence="13">
    <location>
        <position position="286"/>
    </location>
    <ligand>
        <name>substrate</name>
    </ligand>
</feature>
<comment type="subcellular location">
    <subcellularLocation>
        <location evidence="2 13">Cytoplasm</location>
    </subcellularLocation>
</comment>
<dbReference type="GO" id="GO:0004015">
    <property type="term" value="F:adenosylmethionine-8-amino-7-oxononanoate transaminase activity"/>
    <property type="evidence" value="ECO:0007669"/>
    <property type="project" value="UniProtKB-UniRule"/>
</dbReference>
<proteinExistence type="inferred from homology"/>
<keyword evidence="6 13" id="KW-0032">Aminotransferase</keyword>
<dbReference type="PANTHER" id="PTHR42684">
    <property type="entry name" value="ADENOSYLMETHIONINE-8-AMINO-7-OXONONANOATE AMINOTRANSFERASE"/>
    <property type="match status" value="1"/>
</dbReference>
<evidence type="ECO:0000256" key="8">
    <source>
        <dbReference type="ARBA" id="ARBA00022691"/>
    </source>
</evidence>
<evidence type="ECO:0000256" key="4">
    <source>
        <dbReference type="ARBA" id="ARBA00011738"/>
    </source>
</evidence>
<feature type="modified residue" description="N6-(pyridoxal phosphate)lysine" evidence="13">
    <location>
        <position position="286"/>
    </location>
</feature>
<name>A0AAU7C6L9_9BACT</name>
<dbReference type="FunFam" id="3.40.640.10:FF:000078">
    <property type="entry name" value="Adenosylmethionine-8-amino-7-oxononanoate aminotransferase"/>
    <property type="match status" value="1"/>
</dbReference>
<dbReference type="PROSITE" id="PS00600">
    <property type="entry name" value="AA_TRANSFER_CLASS_3"/>
    <property type="match status" value="1"/>
</dbReference>
<dbReference type="InterPro" id="IPR015424">
    <property type="entry name" value="PyrdxlP-dep_Trfase"/>
</dbReference>
<feature type="binding site" evidence="13">
    <location>
        <begin position="116"/>
        <end position="117"/>
    </location>
    <ligand>
        <name>pyridoxal 5'-phosphate</name>
        <dbReference type="ChEBI" id="CHEBI:597326"/>
    </ligand>
</feature>
<keyword evidence="7 13" id="KW-0808">Transferase</keyword>
<evidence type="ECO:0000256" key="7">
    <source>
        <dbReference type="ARBA" id="ARBA00022679"/>
    </source>
</evidence>
<accession>A0AAU7C6L9</accession>
<comment type="catalytic activity">
    <reaction evidence="11 13">
        <text>(8S)-8-amino-7-oxononanoate + S-adenosyl-L-methionine = S-adenosyl-4-methylsulfanyl-2-oxobutanoate + (7R,8S)-7,8-diammoniononanoate</text>
        <dbReference type="Rhea" id="RHEA:16861"/>
        <dbReference type="ChEBI" id="CHEBI:16490"/>
        <dbReference type="ChEBI" id="CHEBI:59789"/>
        <dbReference type="ChEBI" id="CHEBI:149468"/>
        <dbReference type="ChEBI" id="CHEBI:149469"/>
        <dbReference type="EC" id="2.6.1.62"/>
    </reaction>
</comment>
<evidence type="ECO:0000256" key="10">
    <source>
        <dbReference type="ARBA" id="ARBA00022898"/>
    </source>
</evidence>
<dbReference type="InterPro" id="IPR005814">
    <property type="entry name" value="Aminotrans_3"/>
</dbReference>
<dbReference type="Pfam" id="PF00202">
    <property type="entry name" value="Aminotran_3"/>
    <property type="match status" value="1"/>
</dbReference>
<dbReference type="GO" id="GO:0005737">
    <property type="term" value="C:cytoplasm"/>
    <property type="evidence" value="ECO:0007669"/>
    <property type="project" value="UniProtKB-SubCell"/>
</dbReference>
<evidence type="ECO:0000256" key="1">
    <source>
        <dbReference type="ARBA" id="ARBA00001933"/>
    </source>
</evidence>
<evidence type="ECO:0000256" key="11">
    <source>
        <dbReference type="ARBA" id="ARBA00048449"/>
    </source>
</evidence>
<evidence type="ECO:0000256" key="13">
    <source>
        <dbReference type="HAMAP-Rule" id="MF_00834"/>
    </source>
</evidence>
<keyword evidence="9 13" id="KW-0093">Biotin biosynthesis</keyword>
<dbReference type="PANTHER" id="PTHR42684:SF17">
    <property type="entry name" value="ADENOSYLMETHIONINE-8-AMINO-7-OXONONANOATE AMINOTRANSFERASE"/>
    <property type="match status" value="1"/>
</dbReference>
<evidence type="ECO:0000256" key="5">
    <source>
        <dbReference type="ARBA" id="ARBA00022490"/>
    </source>
</evidence>
<dbReference type="Gene3D" id="3.90.1150.10">
    <property type="entry name" value="Aspartate Aminotransferase, domain 1"/>
    <property type="match status" value="1"/>
</dbReference>
<evidence type="ECO:0000256" key="12">
    <source>
        <dbReference type="ARBA" id="ARBA00060970"/>
    </source>
</evidence>
<feature type="site" description="Participates in the substrate recognition with KAPA and in a stacking interaction with the adenine ring of SAM" evidence="13">
    <location>
        <position position="19"/>
    </location>
</feature>
<evidence type="ECO:0000313" key="14">
    <source>
        <dbReference type="EMBL" id="XBH00768.1"/>
    </source>
</evidence>
<keyword evidence="10 13" id="KW-0663">Pyridoxal phosphate</keyword>
<feature type="binding site" evidence="13">
    <location>
        <position position="151"/>
    </location>
    <ligand>
        <name>substrate</name>
    </ligand>
</feature>
<comment type="pathway">
    <text evidence="3 13">Cofactor biosynthesis; biotin biosynthesis; 7,8-diaminononanoate from 8-amino-7-oxononanoate (SAM route): step 1/1.</text>
</comment>
<comment type="subunit">
    <text evidence="4 13">Homodimer.</text>
</comment>
<dbReference type="NCBIfam" id="TIGR00508">
    <property type="entry name" value="bioA"/>
    <property type="match status" value="1"/>
</dbReference>
<dbReference type="RefSeq" id="WP_406693439.1">
    <property type="nucleotide sequence ID" value="NZ_CP155447.1"/>
</dbReference>